<comment type="caution">
    <text evidence="3">The sequence shown here is derived from an EMBL/GenBank/DDBJ whole genome shotgun (WGS) entry which is preliminary data.</text>
</comment>
<protein>
    <recommendedName>
        <fullName evidence="2">DUF7330 domain-containing protein</fullName>
    </recommendedName>
</protein>
<dbReference type="InterPro" id="IPR055754">
    <property type="entry name" value="DUF7330"/>
</dbReference>
<feature type="compositionally biased region" description="Basic and acidic residues" evidence="1">
    <location>
        <begin position="345"/>
        <end position="354"/>
    </location>
</feature>
<evidence type="ECO:0000313" key="4">
    <source>
        <dbReference type="Proteomes" id="UP001182556"/>
    </source>
</evidence>
<feature type="compositionally biased region" description="Polar residues" evidence="1">
    <location>
        <begin position="275"/>
        <end position="288"/>
    </location>
</feature>
<accession>A0AAD9FVR3</accession>
<sequence>MDHQSTYHQRNALPNRSTSARPLSVSLAEYQPLAFDREALETAYQASLYPSSGASTRVQPSASTSAHTSVDTHNTTPSTLSSDLKPGDNPHIQRNTSGSVERTSSRLSSAGTTNPSNSSQSLLRSSEQRVQQSPLSPIPSVPATVPEYTPPSPTSPCSPSVPDPSSRYGRTSRASHGQGQGYSPRLDMDDLEAAGYETDPGPVVSGHRRQLPPPPTDVPPPVLPAWEPDYKPQIPAELTEPSIQNAYAQLSAPPPNLPPRRNQPGHVPAGHETQAGPSTYYGNTTYQPPSQPQNPVPGALVSPTGESSTKAMASGANQAGSSAAAVTDEPSQMSPETSPVKTKPLRTEAEKEVELRASDRTPIWSTHFLDPCLRNSVVNIPHQVTNITNIALSGLSSGPKEKFNMTIGAPIDGLARMAQQWVVPPDGKFYSENGGIELALGVIDSGTREWGHEKGRKRARVEVVSKNGGIKVDVLEIDDQRQLDLKIETRTGDVLVLLPDTFFGPIHINSAAQPPVFLPILRPQLAPVSNPYNTFYTTFAVPLQLRRDPKKSRSIEHQTTTKIARHVPKTFREQSDIFDQIQGGFASHAREDQSKLVINCQKGRVVVGYRASLDEQEAVKMQLKVGAQDGGRKKRWWRS</sequence>
<feature type="compositionally biased region" description="Low complexity" evidence="1">
    <location>
        <begin position="311"/>
        <end position="325"/>
    </location>
</feature>
<feature type="compositionally biased region" description="Polar residues" evidence="1">
    <location>
        <begin position="168"/>
        <end position="177"/>
    </location>
</feature>
<feature type="compositionally biased region" description="Pro residues" evidence="1">
    <location>
        <begin position="148"/>
        <end position="162"/>
    </location>
</feature>
<feature type="compositionally biased region" description="Polar residues" evidence="1">
    <location>
        <begin position="1"/>
        <end position="21"/>
    </location>
</feature>
<feature type="compositionally biased region" description="Low complexity" evidence="1">
    <location>
        <begin position="116"/>
        <end position="133"/>
    </location>
</feature>
<gene>
    <name evidence="3" type="ORF">DB88DRAFT_476430</name>
</gene>
<evidence type="ECO:0000313" key="3">
    <source>
        <dbReference type="EMBL" id="KAK1927026.1"/>
    </source>
</evidence>
<feature type="region of interest" description="Disordered" evidence="1">
    <location>
        <begin position="1"/>
        <end position="23"/>
    </location>
</feature>
<feature type="compositionally biased region" description="Pro residues" evidence="1">
    <location>
        <begin position="211"/>
        <end position="223"/>
    </location>
</feature>
<reference evidence="3" key="1">
    <citation type="submission" date="2023-02" db="EMBL/GenBank/DDBJ databases">
        <title>Identification and recombinant expression of a fungal hydrolase from Papiliotrema laurentii that hydrolyzes apple cutin and clears colloidal polyester polyurethane.</title>
        <authorList>
            <consortium name="DOE Joint Genome Institute"/>
            <person name="Roman V.A."/>
            <person name="Bojanowski C."/>
            <person name="Crable B.R."/>
            <person name="Wagner D.N."/>
            <person name="Hung C.S."/>
            <person name="Nadeau L.J."/>
            <person name="Schratz L."/>
            <person name="Haridas S."/>
            <person name="Pangilinan J."/>
            <person name="Lipzen A."/>
            <person name="Na H."/>
            <person name="Yan M."/>
            <person name="Ng V."/>
            <person name="Grigoriev I.V."/>
            <person name="Spatafora J.W."/>
            <person name="Barlow D."/>
            <person name="Biffinger J."/>
            <person name="Kelley-Loughnane N."/>
            <person name="Varaljay V.A."/>
            <person name="Crookes-Goodson W.J."/>
        </authorList>
    </citation>
    <scope>NUCLEOTIDE SEQUENCE</scope>
    <source>
        <strain evidence="3">5307AH</strain>
    </source>
</reference>
<feature type="compositionally biased region" description="Polar residues" evidence="1">
    <location>
        <begin position="329"/>
        <end position="340"/>
    </location>
</feature>
<feature type="region of interest" description="Disordered" evidence="1">
    <location>
        <begin position="50"/>
        <end position="354"/>
    </location>
</feature>
<organism evidence="3 4">
    <name type="scientific">Papiliotrema laurentii</name>
    <name type="common">Cryptococcus laurentii</name>
    <dbReference type="NCBI Taxonomy" id="5418"/>
    <lineage>
        <taxon>Eukaryota</taxon>
        <taxon>Fungi</taxon>
        <taxon>Dikarya</taxon>
        <taxon>Basidiomycota</taxon>
        <taxon>Agaricomycotina</taxon>
        <taxon>Tremellomycetes</taxon>
        <taxon>Tremellales</taxon>
        <taxon>Rhynchogastremaceae</taxon>
        <taxon>Papiliotrema</taxon>
    </lineage>
</organism>
<feature type="compositionally biased region" description="Polar residues" evidence="1">
    <location>
        <begin position="92"/>
        <end position="115"/>
    </location>
</feature>
<feature type="compositionally biased region" description="Polar residues" evidence="1">
    <location>
        <begin position="50"/>
        <end position="82"/>
    </location>
</feature>
<feature type="domain" description="DUF7330" evidence="2">
    <location>
        <begin position="429"/>
        <end position="530"/>
    </location>
</feature>
<keyword evidence="4" id="KW-1185">Reference proteome</keyword>
<dbReference type="Proteomes" id="UP001182556">
    <property type="component" value="Unassembled WGS sequence"/>
</dbReference>
<dbReference type="Pfam" id="PF24016">
    <property type="entry name" value="DUF7330"/>
    <property type="match status" value="1"/>
</dbReference>
<name>A0AAD9FVR3_PAPLA</name>
<evidence type="ECO:0000256" key="1">
    <source>
        <dbReference type="SAM" id="MobiDB-lite"/>
    </source>
</evidence>
<proteinExistence type="predicted"/>
<dbReference type="EMBL" id="JAODAN010000001">
    <property type="protein sequence ID" value="KAK1927026.1"/>
    <property type="molecule type" value="Genomic_DNA"/>
</dbReference>
<evidence type="ECO:0000259" key="2">
    <source>
        <dbReference type="Pfam" id="PF24016"/>
    </source>
</evidence>
<dbReference type="AlphaFoldDB" id="A0AAD9FVR3"/>